<dbReference type="PANTHER" id="PTHR43046:SF14">
    <property type="entry name" value="MUTT_NUDIX FAMILY PROTEIN"/>
    <property type="match status" value="1"/>
</dbReference>
<keyword evidence="2 3" id="KW-0378">Hydrolase</keyword>
<dbReference type="PATRIC" id="fig|81408.3.peg.2187"/>
<comment type="similarity">
    <text evidence="3">Belongs to the Nudix hydrolase family.</text>
</comment>
<comment type="caution">
    <text evidence="5">The sequence shown here is derived from an EMBL/GenBank/DDBJ whole genome shotgun (WGS) entry which is preliminary data.</text>
</comment>
<dbReference type="InterPro" id="IPR000086">
    <property type="entry name" value="NUDIX_hydrolase_dom"/>
</dbReference>
<evidence type="ECO:0000313" key="5">
    <source>
        <dbReference type="EMBL" id="KYD04421.1"/>
    </source>
</evidence>
<evidence type="ECO:0000256" key="2">
    <source>
        <dbReference type="ARBA" id="ARBA00022801"/>
    </source>
</evidence>
<dbReference type="Gene3D" id="3.90.79.10">
    <property type="entry name" value="Nucleoside Triphosphate Pyrophosphohydrolase"/>
    <property type="match status" value="1"/>
</dbReference>
<dbReference type="EMBL" id="LQYS01000134">
    <property type="protein sequence ID" value="KYD04421.1"/>
    <property type="molecule type" value="Genomic_DNA"/>
</dbReference>
<dbReference type="InterPro" id="IPR015797">
    <property type="entry name" value="NUDIX_hydrolase-like_dom_sf"/>
</dbReference>
<accession>A0A150KWD5</accession>
<evidence type="ECO:0000256" key="3">
    <source>
        <dbReference type="RuleBase" id="RU003476"/>
    </source>
</evidence>
<dbReference type="Pfam" id="PF00293">
    <property type="entry name" value="NUDIX"/>
    <property type="match status" value="1"/>
</dbReference>
<dbReference type="AlphaFoldDB" id="A0A150KWD5"/>
<dbReference type="CDD" id="cd04699">
    <property type="entry name" value="NUDIX_MutT_Nudt1"/>
    <property type="match status" value="1"/>
</dbReference>
<comment type="cofactor">
    <cofactor evidence="1">
        <name>Mg(2+)</name>
        <dbReference type="ChEBI" id="CHEBI:18420"/>
    </cofactor>
</comment>
<dbReference type="PANTHER" id="PTHR43046">
    <property type="entry name" value="GDP-MANNOSE MANNOSYL HYDROLASE"/>
    <property type="match status" value="1"/>
</dbReference>
<evidence type="ECO:0000259" key="4">
    <source>
        <dbReference type="PROSITE" id="PS51462"/>
    </source>
</evidence>
<dbReference type="PRINTS" id="PR00502">
    <property type="entry name" value="NUDIXFAMILY"/>
</dbReference>
<evidence type="ECO:0000256" key="1">
    <source>
        <dbReference type="ARBA" id="ARBA00001946"/>
    </source>
</evidence>
<protein>
    <recommendedName>
        <fullName evidence="4">Nudix hydrolase domain-containing protein</fullName>
    </recommendedName>
</protein>
<dbReference type="PROSITE" id="PS00893">
    <property type="entry name" value="NUDIX_BOX"/>
    <property type="match status" value="1"/>
</dbReference>
<name>A0A150KWD5_9BACL</name>
<dbReference type="GO" id="GO:0016787">
    <property type="term" value="F:hydrolase activity"/>
    <property type="evidence" value="ECO:0007669"/>
    <property type="project" value="UniProtKB-KW"/>
</dbReference>
<proteinExistence type="inferred from homology"/>
<organism evidence="5 6">
    <name type="scientific">Saccharococcus caldoxylosilyticus</name>
    <dbReference type="NCBI Taxonomy" id="81408"/>
    <lineage>
        <taxon>Bacteria</taxon>
        <taxon>Bacillati</taxon>
        <taxon>Bacillota</taxon>
        <taxon>Bacilli</taxon>
        <taxon>Bacillales</taxon>
        <taxon>Anoxybacillaceae</taxon>
        <taxon>Saccharococcus</taxon>
    </lineage>
</organism>
<dbReference type="RefSeq" id="WP_061580363.1">
    <property type="nucleotide sequence ID" value="NZ_LQYS01000134.1"/>
</dbReference>
<dbReference type="Proteomes" id="UP000075455">
    <property type="component" value="Unassembled WGS sequence"/>
</dbReference>
<gene>
    <name evidence="5" type="ORF">B4119_4341</name>
</gene>
<reference evidence="5 6" key="1">
    <citation type="submission" date="2016-01" db="EMBL/GenBank/DDBJ databases">
        <title>Draft Genome Sequences of Seven Thermophilic Sporeformers Isolated from Foods.</title>
        <authorList>
            <person name="Berendsen E.M."/>
            <person name="Wells-Bennik M.H."/>
            <person name="Krawcyk A.O."/>
            <person name="De Jong A."/>
            <person name="Holsappel S."/>
            <person name="Eijlander R.T."/>
            <person name="Kuipers O.P."/>
        </authorList>
    </citation>
    <scope>NUCLEOTIDE SEQUENCE [LARGE SCALE GENOMIC DNA]</scope>
    <source>
        <strain evidence="5 6">B4119</strain>
    </source>
</reference>
<sequence>MTSLNEIVLVLKGFILHKGKVLTVQRAHDDEVGGGTWELVGGQIHFGEDLEAALLREIQEEVGLDVTVERILYATTFQTHATRQVVILTYLCKSDHHEVVLSQEHIDYRWSTKEQSRKLLPPAILHDFERNGVFSLEEWV</sequence>
<evidence type="ECO:0000313" key="6">
    <source>
        <dbReference type="Proteomes" id="UP000075455"/>
    </source>
</evidence>
<dbReference type="STRING" id="81408.B4119_4341"/>
<dbReference type="InterPro" id="IPR020476">
    <property type="entry name" value="Nudix_hydrolase"/>
</dbReference>
<dbReference type="PROSITE" id="PS51462">
    <property type="entry name" value="NUDIX"/>
    <property type="match status" value="1"/>
</dbReference>
<feature type="domain" description="Nudix hydrolase" evidence="4">
    <location>
        <begin position="1"/>
        <end position="133"/>
    </location>
</feature>
<dbReference type="SUPFAM" id="SSF55811">
    <property type="entry name" value="Nudix"/>
    <property type="match status" value="1"/>
</dbReference>
<dbReference type="InterPro" id="IPR020084">
    <property type="entry name" value="NUDIX_hydrolase_CS"/>
</dbReference>